<dbReference type="InterPro" id="IPR034113">
    <property type="entry name" value="SCP_GAPR1-like"/>
</dbReference>
<dbReference type="SMART" id="SM00198">
    <property type="entry name" value="SCP"/>
    <property type="match status" value="2"/>
</dbReference>
<dbReference type="Proteomes" id="UP000681720">
    <property type="component" value="Unassembled WGS sequence"/>
</dbReference>
<dbReference type="CDD" id="cd05382">
    <property type="entry name" value="CAP_GAPR1-like"/>
    <property type="match status" value="2"/>
</dbReference>
<dbReference type="GO" id="GO:0005576">
    <property type="term" value="C:extracellular region"/>
    <property type="evidence" value="ECO:0007669"/>
    <property type="project" value="InterPro"/>
</dbReference>
<dbReference type="FunFam" id="3.40.33.10:FF:000010">
    <property type="entry name" value="Predicted protein"/>
    <property type="match status" value="1"/>
</dbReference>
<name>A0A8S2QB78_9BILA</name>
<dbReference type="EMBL" id="CAJOBJ010007940">
    <property type="protein sequence ID" value="CAF4099060.1"/>
    <property type="molecule type" value="Genomic_DNA"/>
</dbReference>
<gene>
    <name evidence="2" type="ORF">GIL414_LOCUS17008</name>
</gene>
<dbReference type="SUPFAM" id="SSF55797">
    <property type="entry name" value="PR-1-like"/>
    <property type="match status" value="2"/>
</dbReference>
<dbReference type="AlphaFoldDB" id="A0A8S2QB78"/>
<proteinExistence type="predicted"/>
<accession>A0A8S2QB78</accession>
<dbReference type="Gene3D" id="3.40.33.10">
    <property type="entry name" value="CAP"/>
    <property type="match status" value="2"/>
</dbReference>
<dbReference type="PANTHER" id="PTHR10334">
    <property type="entry name" value="CYSTEINE-RICH SECRETORY PROTEIN-RELATED"/>
    <property type="match status" value="1"/>
</dbReference>
<feature type="domain" description="SCP" evidence="1">
    <location>
        <begin position="200"/>
        <end position="337"/>
    </location>
</feature>
<reference evidence="2" key="1">
    <citation type="submission" date="2021-02" db="EMBL/GenBank/DDBJ databases">
        <authorList>
            <person name="Nowell W R."/>
        </authorList>
    </citation>
    <scope>NUCLEOTIDE SEQUENCE</scope>
</reference>
<comment type="caution">
    <text evidence="2">The sequence shown here is derived from an EMBL/GenBank/DDBJ whole genome shotgun (WGS) entry which is preliminary data.</text>
</comment>
<dbReference type="InterPro" id="IPR001283">
    <property type="entry name" value="CRISP-related"/>
</dbReference>
<dbReference type="PROSITE" id="PS01009">
    <property type="entry name" value="CRISP_1"/>
    <property type="match status" value="1"/>
</dbReference>
<protein>
    <recommendedName>
        <fullName evidence="1">SCP domain-containing protein</fullName>
    </recommendedName>
</protein>
<evidence type="ECO:0000259" key="1">
    <source>
        <dbReference type="SMART" id="SM00198"/>
    </source>
</evidence>
<dbReference type="InterPro" id="IPR014044">
    <property type="entry name" value="CAP_dom"/>
</dbReference>
<dbReference type="InterPro" id="IPR018244">
    <property type="entry name" value="Allrgn_V5/Tpx1_CS"/>
</dbReference>
<dbReference type="InterPro" id="IPR035940">
    <property type="entry name" value="CAP_sf"/>
</dbReference>
<dbReference type="FunFam" id="3.40.33.10:FF:000002">
    <property type="entry name" value="Golgi-associated plant pathogenesis-related protein 1"/>
    <property type="match status" value="1"/>
</dbReference>
<evidence type="ECO:0000313" key="2">
    <source>
        <dbReference type="EMBL" id="CAF4099060.1"/>
    </source>
</evidence>
<dbReference type="Pfam" id="PF00188">
    <property type="entry name" value="CAP"/>
    <property type="match status" value="2"/>
</dbReference>
<organism evidence="2 3">
    <name type="scientific">Rotaria magnacalcarata</name>
    <dbReference type="NCBI Taxonomy" id="392030"/>
    <lineage>
        <taxon>Eukaryota</taxon>
        <taxon>Metazoa</taxon>
        <taxon>Spiralia</taxon>
        <taxon>Gnathifera</taxon>
        <taxon>Rotifera</taxon>
        <taxon>Eurotatoria</taxon>
        <taxon>Bdelloidea</taxon>
        <taxon>Philodinida</taxon>
        <taxon>Philodinidae</taxon>
        <taxon>Rotaria</taxon>
    </lineage>
</organism>
<feature type="domain" description="SCP" evidence="1">
    <location>
        <begin position="9"/>
        <end position="146"/>
    </location>
</feature>
<sequence>MIGSIVLSSFQQQALDQHNYYRQQVHCTGPMILNASLNVIAENYAQYLAANNIFNHSLTPGLGENLYYSYSSAGINSMNGSIPTTAWYSEIAMYNFSSPGFSSATGHFTQVVWLGSTQLGIGIALTSDNRTAYVVANYYPPGNYLGQFATNVLPVCNSSTVTNNVSTIVATTVTSTTPSVVSTTLPGNGSSMIGSIVLSSFQQQALDQHNYYRQQVHCTGPMILNASLNAIAESYAQYLAVNNIFNHSLTPGLGENLYYSYSSIGINSMNGSIPTTAWYSGIAMYNFSSPGFSSATGAFTQVVWLGSTQLGIGIGLTSDNRTAYVVANYYPPGNYLGQFATNVLPIPRDVLYESLETTPLASASSNTTITTTPIVRSTTTITTTPIVGSNTTITTTPIVGSNTTITSTPSVISNTTVTSTQSVGSTTIMSTLGSGGSTTSITTASSALPFSNGSTTPVVGSTTNAVTSSLATTQAGTTQLKNSGERVHDSYADRFLIFIVSLLLVAWFG</sequence>
<evidence type="ECO:0000313" key="3">
    <source>
        <dbReference type="Proteomes" id="UP000681720"/>
    </source>
</evidence>
<dbReference type="PRINTS" id="PR00837">
    <property type="entry name" value="V5TPXLIKE"/>
</dbReference>